<keyword evidence="4" id="KW-1185">Reference proteome</keyword>
<reference evidence="3 4" key="1">
    <citation type="journal article" date="2019" name="Int. J. Syst. Evol. Microbiol.">
        <title>The Global Catalogue of Microorganisms (GCM) 10K type strain sequencing project: providing services to taxonomists for standard genome sequencing and annotation.</title>
        <authorList>
            <consortium name="The Broad Institute Genomics Platform"/>
            <consortium name="The Broad Institute Genome Sequencing Center for Infectious Disease"/>
            <person name="Wu L."/>
            <person name="Ma J."/>
        </authorList>
    </citation>
    <scope>NUCLEOTIDE SEQUENCE [LARGE SCALE GENOMIC DNA]</scope>
    <source>
        <strain evidence="3 4">JCM 13584</strain>
    </source>
</reference>
<evidence type="ECO:0000313" key="3">
    <source>
        <dbReference type="EMBL" id="GAA1960088.1"/>
    </source>
</evidence>
<accession>A0ABN2QXY7</accession>
<name>A0ABN2QXY7_9MICO</name>
<feature type="region of interest" description="Disordered" evidence="1">
    <location>
        <begin position="34"/>
        <end position="122"/>
    </location>
</feature>
<evidence type="ECO:0000256" key="1">
    <source>
        <dbReference type="SAM" id="MobiDB-lite"/>
    </source>
</evidence>
<evidence type="ECO:0000313" key="4">
    <source>
        <dbReference type="Proteomes" id="UP001499954"/>
    </source>
</evidence>
<feature type="region of interest" description="Disordered" evidence="1">
    <location>
        <begin position="200"/>
        <end position="220"/>
    </location>
</feature>
<feature type="chain" id="PRO_5045985188" evidence="2">
    <location>
        <begin position="16"/>
        <end position="306"/>
    </location>
</feature>
<evidence type="ECO:0000256" key="2">
    <source>
        <dbReference type="SAM" id="SignalP"/>
    </source>
</evidence>
<proteinExistence type="predicted"/>
<dbReference type="Proteomes" id="UP001499954">
    <property type="component" value="Unassembled WGS sequence"/>
</dbReference>
<feature type="signal peptide" evidence="2">
    <location>
        <begin position="1"/>
        <end position="15"/>
    </location>
</feature>
<organism evidence="3 4">
    <name type="scientific">Agromyces allii</name>
    <dbReference type="NCBI Taxonomy" id="393607"/>
    <lineage>
        <taxon>Bacteria</taxon>
        <taxon>Bacillati</taxon>
        <taxon>Actinomycetota</taxon>
        <taxon>Actinomycetes</taxon>
        <taxon>Micrococcales</taxon>
        <taxon>Microbacteriaceae</taxon>
        <taxon>Agromyces</taxon>
    </lineage>
</organism>
<comment type="caution">
    <text evidence="3">The sequence shown here is derived from an EMBL/GenBank/DDBJ whole genome shotgun (WGS) entry which is preliminary data.</text>
</comment>
<protein>
    <submittedName>
        <fullName evidence="3">Uncharacterized protein</fullName>
    </submittedName>
</protein>
<gene>
    <name evidence="3" type="ORF">GCM10009717_28530</name>
</gene>
<feature type="compositionally biased region" description="Pro residues" evidence="1">
    <location>
        <begin position="70"/>
        <end position="102"/>
    </location>
</feature>
<feature type="compositionally biased region" description="Pro residues" evidence="1">
    <location>
        <begin position="209"/>
        <end position="218"/>
    </location>
</feature>
<feature type="compositionally biased region" description="Low complexity" evidence="1">
    <location>
        <begin position="103"/>
        <end position="112"/>
    </location>
</feature>
<sequence>MLALCALGATAGVHAAGGDDASPAVLLAKVLGPDRASEGDIGTDASGVRQIGGGASGEGGEDPGRAPVQTPAPAPVPAPTPDAAPEPTPNPDDDAPGPPDAPLDPSDPMSPDYNPYLVPGDPAFVSDDEKSAWLGREAVVRTCMADAGFEYLDWQWWLGGSPQPADLTADEALAWSNALRGSSTADDGCRAQAMTAAEAAEAAGTPLSAPVPAPPGPEVPTERENWLGFQAAVRSCMAELGLEYRYWEYWNPAYDSTDGSPARPTGLSDSANAEWNLAAFGDTSDTNAGGGCWATGLGSSGYRTFD</sequence>
<keyword evidence="2" id="KW-0732">Signal</keyword>
<dbReference type="EMBL" id="BAAAMK010000005">
    <property type="protein sequence ID" value="GAA1960088.1"/>
    <property type="molecule type" value="Genomic_DNA"/>
</dbReference>